<accession>A0AAV6VV16</accession>
<dbReference type="EMBL" id="JAFNEN010000028">
    <property type="protein sequence ID" value="KAG8199301.1"/>
    <property type="molecule type" value="Genomic_DNA"/>
</dbReference>
<sequence length="68" mass="7638">MHQDIWVSNSRVPVGLSRWPPRVPADEHPTDVLGEQHQSQPDISGILCLKISLVGRKEAPSFLLDVRK</sequence>
<comment type="caution">
    <text evidence="2">The sequence shown here is derived from an EMBL/GenBank/DDBJ whole genome shotgun (WGS) entry which is preliminary data.</text>
</comment>
<reference evidence="2 3" key="1">
    <citation type="journal article" date="2022" name="Nat. Ecol. Evol.">
        <title>A masculinizing supergene underlies an exaggerated male reproductive morph in a spider.</title>
        <authorList>
            <person name="Hendrickx F."/>
            <person name="De Corte Z."/>
            <person name="Sonet G."/>
            <person name="Van Belleghem S.M."/>
            <person name="Kostlbacher S."/>
            <person name="Vangestel C."/>
        </authorList>
    </citation>
    <scope>NUCLEOTIDE SEQUENCE [LARGE SCALE GENOMIC DNA]</scope>
    <source>
        <strain evidence="2">W744_W776</strain>
    </source>
</reference>
<organism evidence="2 3">
    <name type="scientific">Oedothorax gibbosus</name>
    <dbReference type="NCBI Taxonomy" id="931172"/>
    <lineage>
        <taxon>Eukaryota</taxon>
        <taxon>Metazoa</taxon>
        <taxon>Ecdysozoa</taxon>
        <taxon>Arthropoda</taxon>
        <taxon>Chelicerata</taxon>
        <taxon>Arachnida</taxon>
        <taxon>Araneae</taxon>
        <taxon>Araneomorphae</taxon>
        <taxon>Entelegynae</taxon>
        <taxon>Araneoidea</taxon>
        <taxon>Linyphiidae</taxon>
        <taxon>Erigoninae</taxon>
        <taxon>Oedothorax</taxon>
    </lineage>
</organism>
<evidence type="ECO:0000313" key="3">
    <source>
        <dbReference type="Proteomes" id="UP000827092"/>
    </source>
</evidence>
<name>A0AAV6VV16_9ARAC</name>
<dbReference type="AlphaFoldDB" id="A0AAV6VV16"/>
<evidence type="ECO:0000313" key="2">
    <source>
        <dbReference type="EMBL" id="KAG8199301.1"/>
    </source>
</evidence>
<proteinExistence type="predicted"/>
<protein>
    <submittedName>
        <fullName evidence="2">Uncharacterized protein</fullName>
    </submittedName>
</protein>
<dbReference type="Proteomes" id="UP000827092">
    <property type="component" value="Unassembled WGS sequence"/>
</dbReference>
<gene>
    <name evidence="2" type="ORF">JTE90_011769</name>
</gene>
<evidence type="ECO:0000256" key="1">
    <source>
        <dbReference type="SAM" id="MobiDB-lite"/>
    </source>
</evidence>
<feature type="region of interest" description="Disordered" evidence="1">
    <location>
        <begin position="18"/>
        <end position="38"/>
    </location>
</feature>
<keyword evidence="3" id="KW-1185">Reference proteome</keyword>